<dbReference type="Pfam" id="PF09476">
    <property type="entry name" value="Pilus_CpaD"/>
    <property type="match status" value="1"/>
</dbReference>
<evidence type="ECO:0000256" key="1">
    <source>
        <dbReference type="SAM" id="MobiDB-lite"/>
    </source>
</evidence>
<evidence type="ECO:0000313" key="4">
    <source>
        <dbReference type="Proteomes" id="UP001163166"/>
    </source>
</evidence>
<accession>A0AAX3DV61</accession>
<name>A0AAX3DV61_RHOPL</name>
<dbReference type="Proteomes" id="UP001163166">
    <property type="component" value="Chromosome"/>
</dbReference>
<feature type="compositionally biased region" description="Basic and acidic residues" evidence="1">
    <location>
        <begin position="225"/>
        <end position="236"/>
    </location>
</feature>
<feature type="chain" id="PRO_5043948721" evidence="2">
    <location>
        <begin position="29"/>
        <end position="242"/>
    </location>
</feature>
<dbReference type="NCBIfam" id="TIGR02522">
    <property type="entry name" value="pilus_cpaD"/>
    <property type="match status" value="1"/>
</dbReference>
<dbReference type="InterPro" id="IPR019027">
    <property type="entry name" value="Pilus_biogenesis_CpaD-related"/>
</dbReference>
<proteinExistence type="predicted"/>
<protein>
    <submittedName>
        <fullName evidence="3">CpaD family pilus assembly protein</fullName>
    </submittedName>
</protein>
<dbReference type="EMBL" id="CP076676">
    <property type="protein sequence ID" value="UYO38690.1"/>
    <property type="molecule type" value="Genomic_DNA"/>
</dbReference>
<dbReference type="AlphaFoldDB" id="A0AAX3DV61"/>
<dbReference type="RefSeq" id="WP_264074229.1">
    <property type="nucleotide sequence ID" value="NZ_CP076676.1"/>
</dbReference>
<gene>
    <name evidence="3" type="ORF">KQX62_18500</name>
</gene>
<dbReference type="InterPro" id="IPR013361">
    <property type="entry name" value="Pilus_CpaD"/>
</dbReference>
<evidence type="ECO:0000313" key="3">
    <source>
        <dbReference type="EMBL" id="UYO38690.1"/>
    </source>
</evidence>
<sequence length="242" mass="26126">MTSPTSAKVARGLGLGAALIGFSLSLGACTHTSREVEVTQSIPTDYRQRHPIAIREADRTVEVFVGNGRGGLTPVQRAEVAELGQTWLREGTGAIIAEVPSDTPNARAASDTIREIQSVLAANGVPPRGVTVKHYRPADPRTFATIRLIYPRVTAVAGPCGLWPEDLGPSIKNKGYYDNRPYWNLGCANQRNLAAMVENPADLVQPRPETAPYTARRAVTYDTYRTTKPDTSDKSKLSGVGQ</sequence>
<evidence type="ECO:0000256" key="2">
    <source>
        <dbReference type="SAM" id="SignalP"/>
    </source>
</evidence>
<feature type="region of interest" description="Disordered" evidence="1">
    <location>
        <begin position="205"/>
        <end position="242"/>
    </location>
</feature>
<reference evidence="3" key="1">
    <citation type="journal article" date="2022" name="Biol. Control">
        <title>In silico genomic analysis of Rhodopseudomonas palustris strains revealed potential biocontrol agents and crop yield enhancers.</title>
        <authorList>
            <person name="Surachat K."/>
            <person name="Kantachote D."/>
            <person name="Deachamag P."/>
            <person name="Wonglapsuwan M."/>
        </authorList>
    </citation>
    <scope>NUCLEOTIDE SEQUENCE</scope>
    <source>
        <strain evidence="3">TLS06</strain>
    </source>
</reference>
<keyword evidence="2" id="KW-0732">Signal</keyword>
<feature type="signal peptide" evidence="2">
    <location>
        <begin position="1"/>
        <end position="28"/>
    </location>
</feature>
<organism evidence="3 4">
    <name type="scientific">Rhodopseudomonas palustris</name>
    <dbReference type="NCBI Taxonomy" id="1076"/>
    <lineage>
        <taxon>Bacteria</taxon>
        <taxon>Pseudomonadati</taxon>
        <taxon>Pseudomonadota</taxon>
        <taxon>Alphaproteobacteria</taxon>
        <taxon>Hyphomicrobiales</taxon>
        <taxon>Nitrobacteraceae</taxon>
        <taxon>Rhodopseudomonas</taxon>
    </lineage>
</organism>